<dbReference type="PANTHER" id="PTHR43421:SF1">
    <property type="entry name" value="METALLOPROTEASE PMBA"/>
    <property type="match status" value="1"/>
</dbReference>
<name>A0ABP7RE56_9SPHN</name>
<dbReference type="Pfam" id="PF01523">
    <property type="entry name" value="PmbA_TldD_1st"/>
    <property type="match status" value="1"/>
</dbReference>
<dbReference type="PANTHER" id="PTHR43421">
    <property type="entry name" value="METALLOPROTEASE PMBA"/>
    <property type="match status" value="1"/>
</dbReference>
<dbReference type="SUPFAM" id="SSF111283">
    <property type="entry name" value="Putative modulator of DNA gyrase, PmbA/TldD"/>
    <property type="match status" value="1"/>
</dbReference>
<evidence type="ECO:0000313" key="6">
    <source>
        <dbReference type="Proteomes" id="UP001501310"/>
    </source>
</evidence>
<dbReference type="Proteomes" id="UP001501310">
    <property type="component" value="Unassembled WGS sequence"/>
</dbReference>
<organism evidence="5 6">
    <name type="scientific">Sphingomonas humi</name>
    <dbReference type="NCBI Taxonomy" id="335630"/>
    <lineage>
        <taxon>Bacteria</taxon>
        <taxon>Pseudomonadati</taxon>
        <taxon>Pseudomonadota</taxon>
        <taxon>Alphaproteobacteria</taxon>
        <taxon>Sphingomonadales</taxon>
        <taxon>Sphingomonadaceae</taxon>
        <taxon>Sphingomonas</taxon>
    </lineage>
</organism>
<dbReference type="InterPro" id="IPR002510">
    <property type="entry name" value="Metalloprtase-TldD/E_N"/>
</dbReference>
<evidence type="ECO:0000256" key="1">
    <source>
        <dbReference type="ARBA" id="ARBA00005836"/>
    </source>
</evidence>
<dbReference type="InterPro" id="IPR047657">
    <property type="entry name" value="PmbA"/>
</dbReference>
<feature type="domain" description="Metalloprotease TldD/E N-terminal" evidence="2">
    <location>
        <begin position="27"/>
        <end position="90"/>
    </location>
</feature>
<dbReference type="InterPro" id="IPR045569">
    <property type="entry name" value="Metalloprtase-TldD/E_C"/>
</dbReference>
<dbReference type="Pfam" id="PF19290">
    <property type="entry name" value="PmbA_TldD_2nd"/>
    <property type="match status" value="1"/>
</dbReference>
<comment type="similarity">
    <text evidence="1">Belongs to the peptidase U62 family.</text>
</comment>
<dbReference type="InterPro" id="IPR035068">
    <property type="entry name" value="TldD/PmbA_N"/>
</dbReference>
<feature type="domain" description="Metalloprotease TldD/E central" evidence="4">
    <location>
        <begin position="124"/>
        <end position="224"/>
    </location>
</feature>
<proteinExistence type="inferred from homology"/>
<dbReference type="InterPro" id="IPR045570">
    <property type="entry name" value="Metalloprtase-TldD/E_cen_dom"/>
</dbReference>
<sequence>MLSEPQAADLAASLVEAARKAGASAADAMIGISRSSGISVRLGELEDIDHSESFEVSLRLFDGARSATVSSASLDRAGFGELADRALAMARQAPEDPYAGLADPALLGSGEAADLDLFDATIAPLAELERRARLAEEAARAVAGVSNSNGASGGAGQSLVALATSTGFARAVRSSHFSCSASVIAGEAGELQRDYASHSSRFLADLDPPDEIGRKAGERTVARLNPARPASGSCPVIFDPRVSSSLLGHFVAAVTGSAIARRTSFLQDALGTQLFAPGVIIRDDPLRPRGLRSRAFDGEGLACHPLDLVADGILTSWLATSADARQLGIAPTGHAGRSVGGSPGAGPSNLMLLPGAKSREELLASVPRAILVTELIGQGVNPVTGDYSRGAAGFLVEGGELKAAVAEITIAGNLKQMFATLEAASDLELRRGIDAPTLLIPEMTVASA</sequence>
<comment type="caution">
    <text evidence="5">The sequence shown here is derived from an EMBL/GenBank/DDBJ whole genome shotgun (WGS) entry which is preliminary data.</text>
</comment>
<protein>
    <submittedName>
        <fullName evidence="5">TldD/PmbA family protein</fullName>
    </submittedName>
</protein>
<accession>A0ABP7RE56</accession>
<gene>
    <name evidence="5" type="ORF">GCM10022211_01140</name>
</gene>
<evidence type="ECO:0000259" key="2">
    <source>
        <dbReference type="Pfam" id="PF01523"/>
    </source>
</evidence>
<evidence type="ECO:0000259" key="4">
    <source>
        <dbReference type="Pfam" id="PF19290"/>
    </source>
</evidence>
<evidence type="ECO:0000313" key="5">
    <source>
        <dbReference type="EMBL" id="GAA3996156.1"/>
    </source>
</evidence>
<feature type="domain" description="Metalloprotease TldD/E C-terminal" evidence="3">
    <location>
        <begin position="231"/>
        <end position="446"/>
    </location>
</feature>
<dbReference type="InterPro" id="IPR036059">
    <property type="entry name" value="TldD/PmbA_sf"/>
</dbReference>
<dbReference type="EMBL" id="BAAAZD010000001">
    <property type="protein sequence ID" value="GAA3996156.1"/>
    <property type="molecule type" value="Genomic_DNA"/>
</dbReference>
<dbReference type="RefSeq" id="WP_344708213.1">
    <property type="nucleotide sequence ID" value="NZ_BAAAZD010000001.1"/>
</dbReference>
<reference evidence="6" key="1">
    <citation type="journal article" date="2019" name="Int. J. Syst. Evol. Microbiol.">
        <title>The Global Catalogue of Microorganisms (GCM) 10K type strain sequencing project: providing services to taxonomists for standard genome sequencing and annotation.</title>
        <authorList>
            <consortium name="The Broad Institute Genomics Platform"/>
            <consortium name="The Broad Institute Genome Sequencing Center for Infectious Disease"/>
            <person name="Wu L."/>
            <person name="Ma J."/>
        </authorList>
    </citation>
    <scope>NUCLEOTIDE SEQUENCE [LARGE SCALE GENOMIC DNA]</scope>
    <source>
        <strain evidence="6">JCM 16603</strain>
    </source>
</reference>
<dbReference type="Pfam" id="PF19289">
    <property type="entry name" value="PmbA_TldD_3rd"/>
    <property type="match status" value="1"/>
</dbReference>
<evidence type="ECO:0000259" key="3">
    <source>
        <dbReference type="Pfam" id="PF19289"/>
    </source>
</evidence>
<dbReference type="Gene3D" id="3.30.2290.10">
    <property type="entry name" value="PmbA/TldD superfamily"/>
    <property type="match status" value="1"/>
</dbReference>
<keyword evidence="6" id="KW-1185">Reference proteome</keyword>